<dbReference type="Proteomes" id="UP000274907">
    <property type="component" value="Unassembled WGS sequence"/>
</dbReference>
<gene>
    <name evidence="2" type="ORF">EAH68_01160</name>
</gene>
<dbReference type="Pfam" id="PF01266">
    <property type="entry name" value="DAO"/>
    <property type="match status" value="1"/>
</dbReference>
<dbReference type="OrthoDB" id="9767869at2"/>
<name>A0A430I2L7_9CORY</name>
<keyword evidence="3" id="KW-1185">Reference proteome</keyword>
<dbReference type="SUPFAM" id="SSF51905">
    <property type="entry name" value="FAD/NAD(P)-binding domain"/>
    <property type="match status" value="1"/>
</dbReference>
<protein>
    <submittedName>
        <fullName evidence="2">FAD-binding oxidoreductase</fullName>
    </submittedName>
</protein>
<dbReference type="PANTHER" id="PTHR13847:SF274">
    <property type="entry name" value="RIESKE 2FE-2S IRON-SULFUR PROTEIN YHFW-RELATED"/>
    <property type="match status" value="1"/>
</dbReference>
<proteinExistence type="predicted"/>
<dbReference type="Gene3D" id="3.50.50.60">
    <property type="entry name" value="FAD/NAD(P)-binding domain"/>
    <property type="match status" value="1"/>
</dbReference>
<dbReference type="EMBL" id="RXHJ01000001">
    <property type="protein sequence ID" value="RSZ66187.1"/>
    <property type="molecule type" value="Genomic_DNA"/>
</dbReference>
<evidence type="ECO:0000259" key="1">
    <source>
        <dbReference type="Pfam" id="PF01266"/>
    </source>
</evidence>
<sequence>MSGTIEGRDESLWTATTPRTDYPELAGDDTVYDLAVVGGGITGIVAAYHAQRRGLRTVLIDKARLAEWTTGGTTAKLTSQHYLIYDHLIARHGKEVAQAYADANQRGIDKVEAISAELGIDCEFSRRDAFVYSRREERIPELRAEVEAAVSLGLPASFETETELPFDIAGSVKFAGQAQFHPRKFLLPLAEEFRSRGGVIYEQTKATDIIPGQPHTVPTDKGELKARHVLQASGEPFWRRDLFDGFMWLKMSYALAVQLKEGSDYPAGMYVTTGEPMRTIRTASYKDQPVLVFGGESHEYDDDTFDMDARHRTLIEDVRDRYDVEQVLYRWLAGDYMPYDRMPYIGALPGHRNIHVITGYRAWGLAWALSAAAAVVADIAGEPEDWVAPFSPDRMVEPIPESERTHRF</sequence>
<dbReference type="GO" id="GO:0005737">
    <property type="term" value="C:cytoplasm"/>
    <property type="evidence" value="ECO:0007669"/>
    <property type="project" value="TreeGrafter"/>
</dbReference>
<evidence type="ECO:0000313" key="3">
    <source>
        <dbReference type="Proteomes" id="UP000274907"/>
    </source>
</evidence>
<evidence type="ECO:0000313" key="2">
    <source>
        <dbReference type="EMBL" id="RSZ66187.1"/>
    </source>
</evidence>
<accession>A0A430I2L7</accession>
<dbReference type="AlphaFoldDB" id="A0A430I2L7"/>
<dbReference type="Gene3D" id="3.30.9.10">
    <property type="entry name" value="D-Amino Acid Oxidase, subunit A, domain 2"/>
    <property type="match status" value="1"/>
</dbReference>
<dbReference type="RefSeq" id="WP_126119477.1">
    <property type="nucleotide sequence ID" value="NZ_RXHJ01000001.1"/>
</dbReference>
<dbReference type="InterPro" id="IPR006076">
    <property type="entry name" value="FAD-dep_OxRdtase"/>
</dbReference>
<reference evidence="2 3" key="1">
    <citation type="submission" date="2018-12" db="EMBL/GenBank/DDBJ databases">
        <title>YIM 101343 draft genome.</title>
        <authorList>
            <person name="Chen X."/>
        </authorList>
    </citation>
    <scope>NUCLEOTIDE SEQUENCE [LARGE SCALE GENOMIC DNA]</scope>
    <source>
        <strain evidence="2 3">YIM 101343</strain>
    </source>
</reference>
<dbReference type="InterPro" id="IPR036188">
    <property type="entry name" value="FAD/NAD-bd_sf"/>
</dbReference>
<comment type="caution">
    <text evidence="2">The sequence shown here is derived from an EMBL/GenBank/DDBJ whole genome shotgun (WGS) entry which is preliminary data.</text>
</comment>
<feature type="domain" description="FAD dependent oxidoreductase" evidence="1">
    <location>
        <begin position="33"/>
        <end position="375"/>
    </location>
</feature>
<organism evidence="2 3">
    <name type="scientific">Corynebacterium hylobatis</name>
    <dbReference type="NCBI Taxonomy" id="1859290"/>
    <lineage>
        <taxon>Bacteria</taxon>
        <taxon>Bacillati</taxon>
        <taxon>Actinomycetota</taxon>
        <taxon>Actinomycetes</taxon>
        <taxon>Mycobacteriales</taxon>
        <taxon>Corynebacteriaceae</taxon>
        <taxon>Corynebacterium</taxon>
    </lineage>
</organism>
<dbReference type="PANTHER" id="PTHR13847">
    <property type="entry name" value="SARCOSINE DEHYDROGENASE-RELATED"/>
    <property type="match status" value="1"/>
</dbReference>